<keyword evidence="2" id="KW-0813">Transport</keyword>
<dbReference type="RefSeq" id="WP_091751785.1">
    <property type="nucleotide sequence ID" value="NZ_FODY01000036.1"/>
</dbReference>
<dbReference type="PANTHER" id="PTHR43791">
    <property type="entry name" value="PERMEASE-RELATED"/>
    <property type="match status" value="1"/>
</dbReference>
<feature type="transmembrane region" description="Helical" evidence="7">
    <location>
        <begin position="146"/>
        <end position="167"/>
    </location>
</feature>
<dbReference type="PANTHER" id="PTHR43791:SF36">
    <property type="entry name" value="TRANSPORTER, PUTATIVE (AFU_ORTHOLOGUE AFUA_6G08340)-RELATED"/>
    <property type="match status" value="1"/>
</dbReference>
<feature type="transmembrane region" description="Helical" evidence="7">
    <location>
        <begin position="372"/>
        <end position="392"/>
    </location>
</feature>
<dbReference type="Gene3D" id="1.20.1250.20">
    <property type="entry name" value="MFS general substrate transporter like domains"/>
    <property type="match status" value="2"/>
</dbReference>
<feature type="domain" description="Major facilitator superfamily (MFS) profile" evidence="8">
    <location>
        <begin position="21"/>
        <end position="428"/>
    </location>
</feature>
<keyword evidence="10" id="KW-1185">Reference proteome</keyword>
<organism evidence="9 10">
    <name type="scientific">Propionispora vibrioides</name>
    <dbReference type="NCBI Taxonomy" id="112903"/>
    <lineage>
        <taxon>Bacteria</taxon>
        <taxon>Bacillati</taxon>
        <taxon>Bacillota</taxon>
        <taxon>Negativicutes</taxon>
        <taxon>Selenomonadales</taxon>
        <taxon>Sporomusaceae</taxon>
        <taxon>Propionispora</taxon>
    </lineage>
</organism>
<dbReference type="AlphaFoldDB" id="A0A1H8Y2I4"/>
<comment type="subcellular location">
    <subcellularLocation>
        <location evidence="1">Cell membrane</location>
        <topology evidence="1">Multi-pass membrane protein</topology>
    </subcellularLocation>
</comment>
<evidence type="ECO:0000256" key="4">
    <source>
        <dbReference type="ARBA" id="ARBA00022989"/>
    </source>
</evidence>
<feature type="region of interest" description="Disordered" evidence="6">
    <location>
        <begin position="430"/>
        <end position="450"/>
    </location>
</feature>
<evidence type="ECO:0000256" key="1">
    <source>
        <dbReference type="ARBA" id="ARBA00004651"/>
    </source>
</evidence>
<dbReference type="GO" id="GO:0022857">
    <property type="term" value="F:transmembrane transporter activity"/>
    <property type="evidence" value="ECO:0007669"/>
    <property type="project" value="InterPro"/>
</dbReference>
<feature type="transmembrane region" description="Helical" evidence="7">
    <location>
        <begin position="404"/>
        <end position="423"/>
    </location>
</feature>
<feature type="transmembrane region" description="Helical" evidence="7">
    <location>
        <begin position="339"/>
        <end position="360"/>
    </location>
</feature>
<protein>
    <submittedName>
        <fullName evidence="9">MFS transporter, ACS family, tartrate transporter</fullName>
    </submittedName>
</protein>
<dbReference type="Pfam" id="PF07690">
    <property type="entry name" value="MFS_1"/>
    <property type="match status" value="1"/>
</dbReference>
<sequence length="450" mass="50107">MPTNPLPFDEERLISKLRWRIVPFIFLLYIVAMMDRVNISFAALEMNKALSISSTTFGMIAGIFFIAYFFFEIPSNVLMHKLGSRLWMARILITWGLVTVVTGFIQNATQLGILRVLLGIAEAGFYPGMILYMTYWFPSKHLAKTLAIFMTGMALNNIITGPISTWIMDNVHWMNLEGWRWLFILEGIPAIVLGIITLFYLIDRPEQATFLTAEEKTWLIDQLKKEHEHKLAKTKVSKWEVLKNIRVWHLAIIFFGYVSSMYGLSMWVPQIIKALGKTLSNTQVGLISTLPYICGVFAMVAVARHSDKTMERRYHVGLPISLAFIGLIALTLTTDITWSLAWIALSTVGIYGFAGTFWTLPSAFLSEETAAVGIALINSIANLGGFAGPYMVGYLKDLTGSTTSSMYVLATCALLTCLLTLAIPEKLVSTGTTAGSPEEEPQPDSAHTSV</sequence>
<dbReference type="OrthoDB" id="9773404at2"/>
<dbReference type="Proteomes" id="UP000198847">
    <property type="component" value="Unassembled WGS sequence"/>
</dbReference>
<feature type="transmembrane region" description="Helical" evidence="7">
    <location>
        <begin position="247"/>
        <end position="264"/>
    </location>
</feature>
<evidence type="ECO:0000256" key="5">
    <source>
        <dbReference type="ARBA" id="ARBA00023136"/>
    </source>
</evidence>
<evidence type="ECO:0000256" key="3">
    <source>
        <dbReference type="ARBA" id="ARBA00022692"/>
    </source>
</evidence>
<evidence type="ECO:0000256" key="7">
    <source>
        <dbReference type="SAM" id="Phobius"/>
    </source>
</evidence>
<feature type="transmembrane region" description="Helical" evidence="7">
    <location>
        <begin position="112"/>
        <end position="134"/>
    </location>
</feature>
<reference evidence="9 10" key="1">
    <citation type="submission" date="2016-10" db="EMBL/GenBank/DDBJ databases">
        <authorList>
            <person name="de Groot N.N."/>
        </authorList>
    </citation>
    <scope>NUCLEOTIDE SEQUENCE [LARGE SCALE GENOMIC DNA]</scope>
    <source>
        <strain evidence="9 10">DSM 13305</strain>
    </source>
</reference>
<evidence type="ECO:0000259" key="8">
    <source>
        <dbReference type="PROSITE" id="PS50850"/>
    </source>
</evidence>
<evidence type="ECO:0000256" key="6">
    <source>
        <dbReference type="SAM" id="MobiDB-lite"/>
    </source>
</evidence>
<dbReference type="InterPro" id="IPR011701">
    <property type="entry name" value="MFS"/>
</dbReference>
<keyword evidence="4 7" id="KW-1133">Transmembrane helix</keyword>
<feature type="transmembrane region" description="Helical" evidence="7">
    <location>
        <begin position="87"/>
        <end position="106"/>
    </location>
</feature>
<dbReference type="InterPro" id="IPR036259">
    <property type="entry name" value="MFS_trans_sf"/>
</dbReference>
<feature type="transmembrane region" description="Helical" evidence="7">
    <location>
        <begin position="179"/>
        <end position="202"/>
    </location>
</feature>
<dbReference type="InterPro" id="IPR020846">
    <property type="entry name" value="MFS_dom"/>
</dbReference>
<dbReference type="PIRSF" id="PIRSF002808">
    <property type="entry name" value="Hexose_phosphate_transp"/>
    <property type="match status" value="1"/>
</dbReference>
<dbReference type="STRING" id="112903.SAMN04490178_13622"/>
<dbReference type="FunFam" id="1.20.1250.20:FF:000018">
    <property type="entry name" value="MFS transporter permease"/>
    <property type="match status" value="1"/>
</dbReference>
<dbReference type="CDD" id="cd17319">
    <property type="entry name" value="MFS_ExuT_GudP_like"/>
    <property type="match status" value="1"/>
</dbReference>
<accession>A0A1H8Y2I4</accession>
<keyword evidence="3 7" id="KW-0812">Transmembrane</keyword>
<evidence type="ECO:0000313" key="10">
    <source>
        <dbReference type="Proteomes" id="UP000198847"/>
    </source>
</evidence>
<feature type="transmembrane region" description="Helical" evidence="7">
    <location>
        <begin position="314"/>
        <end position="333"/>
    </location>
</feature>
<dbReference type="SUPFAM" id="SSF103473">
    <property type="entry name" value="MFS general substrate transporter"/>
    <property type="match status" value="1"/>
</dbReference>
<evidence type="ECO:0000256" key="2">
    <source>
        <dbReference type="ARBA" id="ARBA00022448"/>
    </source>
</evidence>
<dbReference type="InterPro" id="IPR000849">
    <property type="entry name" value="Sugar_P_transporter"/>
</dbReference>
<name>A0A1H8Y2I4_9FIRM</name>
<feature type="transmembrane region" description="Helical" evidence="7">
    <location>
        <begin position="21"/>
        <end position="44"/>
    </location>
</feature>
<dbReference type="GO" id="GO:0005886">
    <property type="term" value="C:plasma membrane"/>
    <property type="evidence" value="ECO:0007669"/>
    <property type="project" value="UniProtKB-SubCell"/>
</dbReference>
<feature type="transmembrane region" description="Helical" evidence="7">
    <location>
        <begin position="50"/>
        <end position="71"/>
    </location>
</feature>
<gene>
    <name evidence="9" type="ORF">SAMN04490178_13622</name>
</gene>
<dbReference type="PROSITE" id="PS50850">
    <property type="entry name" value="MFS"/>
    <property type="match status" value="1"/>
</dbReference>
<feature type="transmembrane region" description="Helical" evidence="7">
    <location>
        <begin position="284"/>
        <end position="302"/>
    </location>
</feature>
<evidence type="ECO:0000313" key="9">
    <source>
        <dbReference type="EMBL" id="SEP45738.1"/>
    </source>
</evidence>
<dbReference type="EMBL" id="FODY01000036">
    <property type="protein sequence ID" value="SEP45738.1"/>
    <property type="molecule type" value="Genomic_DNA"/>
</dbReference>
<keyword evidence="5 7" id="KW-0472">Membrane</keyword>
<proteinExistence type="predicted"/>